<name>A0A9D0ZX24_9FIRM</name>
<dbReference type="Pfam" id="PF14286">
    <property type="entry name" value="DHHW"/>
    <property type="match status" value="1"/>
</dbReference>
<reference evidence="2" key="1">
    <citation type="submission" date="2020-10" db="EMBL/GenBank/DDBJ databases">
        <authorList>
            <person name="Gilroy R."/>
        </authorList>
    </citation>
    <scope>NUCLEOTIDE SEQUENCE</scope>
    <source>
        <strain evidence="2">ChiSjej3B21-11622</strain>
    </source>
</reference>
<comment type="caution">
    <text evidence="2">The sequence shown here is derived from an EMBL/GenBank/DDBJ whole genome shotgun (WGS) entry which is preliminary data.</text>
</comment>
<reference evidence="2" key="2">
    <citation type="journal article" date="2021" name="PeerJ">
        <title>Extensive microbial diversity within the chicken gut microbiome revealed by metagenomics and culture.</title>
        <authorList>
            <person name="Gilroy R."/>
            <person name="Ravi A."/>
            <person name="Getino M."/>
            <person name="Pursley I."/>
            <person name="Horton D.L."/>
            <person name="Alikhan N.F."/>
            <person name="Baker D."/>
            <person name="Gharbi K."/>
            <person name="Hall N."/>
            <person name="Watson M."/>
            <person name="Adriaenssens E.M."/>
            <person name="Foster-Nyarko E."/>
            <person name="Jarju S."/>
            <person name="Secka A."/>
            <person name="Antonio M."/>
            <person name="Oren A."/>
            <person name="Chaudhuri R.R."/>
            <person name="La Ragione R."/>
            <person name="Hildebrand F."/>
            <person name="Pallen M.J."/>
        </authorList>
    </citation>
    <scope>NUCLEOTIDE SEQUENCE</scope>
    <source>
        <strain evidence="2">ChiSjej3B21-11622</strain>
    </source>
</reference>
<evidence type="ECO:0008006" key="4">
    <source>
        <dbReference type="Google" id="ProtNLM"/>
    </source>
</evidence>
<keyword evidence="1" id="KW-0472">Membrane</keyword>
<dbReference type="InterPro" id="IPR025945">
    <property type="entry name" value="DHHW"/>
</dbReference>
<protein>
    <recommendedName>
        <fullName evidence="4">DHHW protein</fullName>
    </recommendedName>
</protein>
<keyword evidence="1" id="KW-1133">Transmembrane helix</keyword>
<keyword evidence="1" id="KW-0812">Transmembrane</keyword>
<proteinExistence type="predicted"/>
<accession>A0A9D0ZX24</accession>
<dbReference type="EMBL" id="DVFT01000200">
    <property type="protein sequence ID" value="HIQ97592.1"/>
    <property type="molecule type" value="Genomic_DNA"/>
</dbReference>
<evidence type="ECO:0000256" key="1">
    <source>
        <dbReference type="SAM" id="Phobius"/>
    </source>
</evidence>
<dbReference type="AlphaFoldDB" id="A0A9D0ZX24"/>
<sequence>MRRKRKPRLRRKEVLRIERKKRITSNWVVIAMFLLLIFGFTAATLVWPRREFSERENRSLHLFPKPTLTTVLNGEFESDYETYLSDQFPGRDGWIAAKTTAERAIGKDEIKDVYFAKDGYLIESHKGSFTTDNAVQNIERLSAFIEAQQERFGEGHVSVMIIPNAVEVLKEKLPRFAPDSGEAQYLAQIEERLPSGTYFDALSVLDDHKEEYLYYRTDHHWTTLAAFYVYEAWAKEKGFQPAPITDYTREVLTDDFLGTIESKVGGRMEGDTIERFLPKEQVSYTLDYNQGQKTGTDLYDLSMLETKDKYSVFFGGNQPIVTAKIDNGSDKKLLVIKDSYAHCFIPFTFDDYGEVTFLDLRYFNESLNGYLDQNEYTDLLFLYNASGFAEDVSLGRLAN</sequence>
<feature type="transmembrane region" description="Helical" evidence="1">
    <location>
        <begin position="26"/>
        <end position="47"/>
    </location>
</feature>
<evidence type="ECO:0000313" key="3">
    <source>
        <dbReference type="Proteomes" id="UP000886886"/>
    </source>
</evidence>
<organism evidence="2 3">
    <name type="scientific">Candidatus Limivivens merdigallinarum</name>
    <dbReference type="NCBI Taxonomy" id="2840859"/>
    <lineage>
        <taxon>Bacteria</taxon>
        <taxon>Bacillati</taxon>
        <taxon>Bacillota</taxon>
        <taxon>Clostridia</taxon>
        <taxon>Lachnospirales</taxon>
        <taxon>Lachnospiraceae</taxon>
        <taxon>Lachnospiraceae incertae sedis</taxon>
        <taxon>Candidatus Limivivens</taxon>
    </lineage>
</organism>
<dbReference type="Proteomes" id="UP000886886">
    <property type="component" value="Unassembled WGS sequence"/>
</dbReference>
<gene>
    <name evidence="2" type="ORF">IAB26_13670</name>
</gene>
<evidence type="ECO:0000313" key="2">
    <source>
        <dbReference type="EMBL" id="HIQ97592.1"/>
    </source>
</evidence>